<dbReference type="AlphaFoldDB" id="F2LXW2"/>
<dbReference type="InterPro" id="IPR053924">
    <property type="entry name" value="RecX_HTH_2nd"/>
</dbReference>
<evidence type="ECO:0000256" key="3">
    <source>
        <dbReference type="ARBA" id="ARBA00018111"/>
    </source>
</evidence>
<dbReference type="PANTHER" id="PTHR33602:SF1">
    <property type="entry name" value="REGULATORY PROTEIN RECX FAMILY PROTEIN"/>
    <property type="match status" value="1"/>
</dbReference>
<comment type="similarity">
    <text evidence="2 5">Belongs to the RecX family.</text>
</comment>
<dbReference type="STRING" id="760142.Hipma_0250"/>
<feature type="domain" description="RecX second three-helical" evidence="6">
    <location>
        <begin position="52"/>
        <end position="92"/>
    </location>
</feature>
<dbReference type="OrthoDB" id="5515612at2"/>
<comment type="subcellular location">
    <subcellularLocation>
        <location evidence="1 5">Cytoplasm</location>
    </subcellularLocation>
</comment>
<feature type="domain" description="RecX first three-helical" evidence="7">
    <location>
        <begin position="6"/>
        <end position="43"/>
    </location>
</feature>
<evidence type="ECO:0000259" key="7">
    <source>
        <dbReference type="Pfam" id="PF21982"/>
    </source>
</evidence>
<dbReference type="InterPro" id="IPR053926">
    <property type="entry name" value="RecX_HTH_1st"/>
</dbReference>
<dbReference type="Pfam" id="PF02631">
    <property type="entry name" value="RecX_HTH2"/>
    <property type="match status" value="1"/>
</dbReference>
<protein>
    <recommendedName>
        <fullName evidence="3 5">Regulatory protein RecX</fullName>
    </recommendedName>
</protein>
<dbReference type="FunCoup" id="F2LXW2">
    <property type="interactions" value="39"/>
</dbReference>
<dbReference type="GO" id="GO:0005737">
    <property type="term" value="C:cytoplasm"/>
    <property type="evidence" value="ECO:0007669"/>
    <property type="project" value="UniProtKB-SubCell"/>
</dbReference>
<evidence type="ECO:0000256" key="1">
    <source>
        <dbReference type="ARBA" id="ARBA00004496"/>
    </source>
</evidence>
<sequence>MNYKEALRYAFNLLARRDYSTKEVESRLQKKGVCSSDIEKIVKSLKENGFLNDKRYAETYAFFRLKKGYGKLRIRHELALKGIDESIIDNVLTEEAEEAEGIFLKKLKLLKNKPNARKKLFDFMYRRGFDKDTIVELLNKYDVKEKENEIV</sequence>
<organism evidence="8 9">
    <name type="scientific">Hippea maritima (strain ATCC 700847 / DSM 10411 / MH2)</name>
    <dbReference type="NCBI Taxonomy" id="760142"/>
    <lineage>
        <taxon>Bacteria</taxon>
        <taxon>Pseudomonadati</taxon>
        <taxon>Campylobacterota</taxon>
        <taxon>Desulfurellia</taxon>
        <taxon>Desulfurellales</taxon>
        <taxon>Hippeaceae</taxon>
        <taxon>Hippea</taxon>
    </lineage>
</organism>
<dbReference type="KEGG" id="hmr:Hipma_0250"/>
<dbReference type="PANTHER" id="PTHR33602">
    <property type="entry name" value="REGULATORY PROTEIN RECX FAMILY PROTEIN"/>
    <property type="match status" value="1"/>
</dbReference>
<reference evidence="8 9" key="1">
    <citation type="journal article" date="2011" name="Stand. Genomic Sci.">
        <title>Complete genome sequence of the thermophilic sulfur-reducer Hippea maritima type strain (MH(2)).</title>
        <authorList>
            <person name="Huntemann M."/>
            <person name="Lu M."/>
            <person name="Nolan M."/>
            <person name="Lapidus A."/>
            <person name="Lucas S."/>
            <person name="Hammon N."/>
            <person name="Deshpande S."/>
            <person name="Cheng J.F."/>
            <person name="Tapia R."/>
            <person name="Han C."/>
            <person name="Goodwin L."/>
            <person name="Pitluck S."/>
            <person name="Liolios K."/>
            <person name="Pagani I."/>
            <person name="Ivanova N."/>
            <person name="Ovchinikova G."/>
            <person name="Pati A."/>
            <person name="Chen A."/>
            <person name="Palaniappan K."/>
            <person name="Land M."/>
            <person name="Hauser L."/>
            <person name="Jeffries C.D."/>
            <person name="Detter J.C."/>
            <person name="Brambilla E.M."/>
            <person name="Rohde M."/>
            <person name="Spring S."/>
            <person name="Goker M."/>
            <person name="Woyke T."/>
            <person name="Bristow J."/>
            <person name="Eisen J.A."/>
            <person name="Markowitz V."/>
            <person name="Hugenholtz P."/>
            <person name="Kyrpides N.C."/>
            <person name="Klenk H.P."/>
            <person name="Mavromatis K."/>
        </authorList>
    </citation>
    <scope>NUCLEOTIDE SEQUENCE [LARGE SCALE GENOMIC DNA]</scope>
    <source>
        <strain evidence="9">ATCC 700847 / DSM 10411 / MH2</strain>
    </source>
</reference>
<dbReference type="Gene3D" id="1.10.10.10">
    <property type="entry name" value="Winged helix-like DNA-binding domain superfamily/Winged helix DNA-binding domain"/>
    <property type="match status" value="3"/>
</dbReference>
<comment type="function">
    <text evidence="5">Modulates RecA activity.</text>
</comment>
<dbReference type="InParanoid" id="F2LXW2"/>
<name>F2LXW2_HIPMA</name>
<dbReference type="Proteomes" id="UP000008139">
    <property type="component" value="Chromosome"/>
</dbReference>
<proteinExistence type="inferred from homology"/>
<evidence type="ECO:0000313" key="9">
    <source>
        <dbReference type="Proteomes" id="UP000008139"/>
    </source>
</evidence>
<evidence type="ECO:0000256" key="2">
    <source>
        <dbReference type="ARBA" id="ARBA00009695"/>
    </source>
</evidence>
<dbReference type="HOGENOM" id="CLU_066607_5_1_7"/>
<evidence type="ECO:0000313" key="8">
    <source>
        <dbReference type="EMBL" id="AEA33227.1"/>
    </source>
</evidence>
<evidence type="ECO:0000259" key="6">
    <source>
        <dbReference type="Pfam" id="PF02631"/>
    </source>
</evidence>
<keyword evidence="4 5" id="KW-0963">Cytoplasm</keyword>
<dbReference type="InterPro" id="IPR003783">
    <property type="entry name" value="Regulatory_RecX"/>
</dbReference>
<evidence type="ECO:0000256" key="4">
    <source>
        <dbReference type="ARBA" id="ARBA00022490"/>
    </source>
</evidence>
<reference evidence="9" key="2">
    <citation type="submission" date="2011-03" db="EMBL/GenBank/DDBJ databases">
        <title>The complete genome of Hippea maritima DSM 10411.</title>
        <authorList>
            <consortium name="US DOE Joint Genome Institute (JGI-PGF)"/>
            <person name="Lucas S."/>
            <person name="Copeland A."/>
            <person name="Lapidus A."/>
            <person name="Bruce D."/>
            <person name="Goodwin L."/>
            <person name="Pitluck S."/>
            <person name="Peters L."/>
            <person name="Kyrpides N."/>
            <person name="Mavromatis K."/>
            <person name="Pagani I."/>
            <person name="Ivanova N."/>
            <person name="Mikhailova N."/>
            <person name="Lu M."/>
            <person name="Detter J.C."/>
            <person name="Tapia R."/>
            <person name="Han C."/>
            <person name="Land M."/>
            <person name="Hauser L."/>
            <person name="Markowitz V."/>
            <person name="Cheng J.-F."/>
            <person name="Hugenholtz P."/>
            <person name="Woyke T."/>
            <person name="Wu D."/>
            <person name="Spring S."/>
            <person name="Schroeder M."/>
            <person name="Brambilla E."/>
            <person name="Klenk H.-P."/>
            <person name="Eisen J.A."/>
        </authorList>
    </citation>
    <scope>NUCLEOTIDE SEQUENCE [LARGE SCALE GENOMIC DNA]</scope>
    <source>
        <strain evidence="9">ATCC 700847 / DSM 10411 / MH2</strain>
    </source>
</reference>
<dbReference type="HAMAP" id="MF_01114">
    <property type="entry name" value="RecX"/>
    <property type="match status" value="1"/>
</dbReference>
<gene>
    <name evidence="5" type="primary">recX</name>
    <name evidence="8" type="ordered locus">Hipma_0250</name>
</gene>
<keyword evidence="9" id="KW-1185">Reference proteome</keyword>
<dbReference type="EMBL" id="CP002606">
    <property type="protein sequence ID" value="AEA33227.1"/>
    <property type="molecule type" value="Genomic_DNA"/>
</dbReference>
<dbReference type="InterPro" id="IPR036388">
    <property type="entry name" value="WH-like_DNA-bd_sf"/>
</dbReference>
<dbReference type="RefSeq" id="WP_013681271.1">
    <property type="nucleotide sequence ID" value="NC_015318.1"/>
</dbReference>
<accession>F2LXW2</accession>
<evidence type="ECO:0000256" key="5">
    <source>
        <dbReference type="HAMAP-Rule" id="MF_01114"/>
    </source>
</evidence>
<dbReference type="GO" id="GO:0006282">
    <property type="term" value="P:regulation of DNA repair"/>
    <property type="evidence" value="ECO:0007669"/>
    <property type="project" value="UniProtKB-UniRule"/>
</dbReference>
<dbReference type="eggNOG" id="COG2137">
    <property type="taxonomic scope" value="Bacteria"/>
</dbReference>
<dbReference type="Pfam" id="PF21982">
    <property type="entry name" value="RecX_HTH1"/>
    <property type="match status" value="1"/>
</dbReference>